<reference evidence="8 9" key="1">
    <citation type="journal article" date="2018" name="PLoS Genet.">
        <title>Population sequencing reveals clonal diversity and ancestral inbreeding in the grapevine cultivar Chardonnay.</title>
        <authorList>
            <person name="Roach M.J."/>
            <person name="Johnson D.L."/>
            <person name="Bohlmann J."/>
            <person name="van Vuuren H.J."/>
            <person name="Jones S.J."/>
            <person name="Pretorius I.S."/>
            <person name="Schmidt S.A."/>
            <person name="Borneman A.R."/>
        </authorList>
    </citation>
    <scope>NUCLEOTIDE SEQUENCE [LARGE SCALE GENOMIC DNA]</scope>
    <source>
        <strain evidence="9">cv. Chardonnay</strain>
        <tissue evidence="8">Leaf</tissue>
    </source>
</reference>
<name>A0A438EV84_VITVI</name>
<dbReference type="EMBL" id="QGNW01001179">
    <property type="protein sequence ID" value="RVW51620.1"/>
    <property type="molecule type" value="Genomic_DNA"/>
</dbReference>
<evidence type="ECO:0000313" key="8">
    <source>
        <dbReference type="EMBL" id="RVW51620.1"/>
    </source>
</evidence>
<evidence type="ECO:0000313" key="9">
    <source>
        <dbReference type="Proteomes" id="UP000288805"/>
    </source>
</evidence>
<dbReference type="PRINTS" id="PR00742">
    <property type="entry name" value="GLHYDRLASE35"/>
</dbReference>
<dbReference type="InterPro" id="IPR031330">
    <property type="entry name" value="Gly_Hdrlase_35_cat"/>
</dbReference>
<dbReference type="EC" id="3.2.1.23" evidence="3"/>
<evidence type="ECO:0000259" key="6">
    <source>
        <dbReference type="Pfam" id="PF01301"/>
    </source>
</evidence>
<sequence length="274" mass="30092">MCKQKDAPDPVINTCKGRNCGDTFTGPNRPNKRSVSTEYLETPHLKGQQKILHSLLFGSSLRMYYSVTNFGRTTSSFATTCYYDEAPLDEYGLPRETKWGHLRDLHAALRLSKKALLWGVTSAQKLGEDLEVKCIMPAGPNLRKASIELARTGLPFRKDVLRVPQVSNLGTRHGSNVEKSFVFNKPITLKAGLNQIAPLGATVGLPDSGSYMEHRLAGVHNVAIQGLNTRTIDLPKNGWGHKAYFDAPEGDVPVALELSTMAKGMAWINGKSID</sequence>
<dbReference type="Gene3D" id="3.20.20.80">
    <property type="entry name" value="Glycosidases"/>
    <property type="match status" value="1"/>
</dbReference>
<dbReference type="SUPFAM" id="SSF51445">
    <property type="entry name" value="(Trans)glycosidases"/>
    <property type="match status" value="1"/>
</dbReference>
<accession>A0A438EV84</accession>
<comment type="similarity">
    <text evidence="2">Belongs to the glycosyl hydrolase 35 family.</text>
</comment>
<dbReference type="Pfam" id="PF21467">
    <property type="entry name" value="BetaGal_gal-bd"/>
    <property type="match status" value="1"/>
</dbReference>
<dbReference type="InterPro" id="IPR017853">
    <property type="entry name" value="GH"/>
</dbReference>
<comment type="caution">
    <text evidence="8">The sequence shown here is derived from an EMBL/GenBank/DDBJ whole genome shotgun (WGS) entry which is preliminary data.</text>
</comment>
<evidence type="ECO:0000256" key="4">
    <source>
        <dbReference type="ARBA" id="ARBA00022801"/>
    </source>
</evidence>
<evidence type="ECO:0000259" key="7">
    <source>
        <dbReference type="Pfam" id="PF21467"/>
    </source>
</evidence>
<dbReference type="InterPro" id="IPR001944">
    <property type="entry name" value="Glycoside_Hdrlase_35"/>
</dbReference>
<dbReference type="GO" id="GO:0005975">
    <property type="term" value="P:carbohydrate metabolic process"/>
    <property type="evidence" value="ECO:0007669"/>
    <property type="project" value="InterPro"/>
</dbReference>
<evidence type="ECO:0000256" key="2">
    <source>
        <dbReference type="ARBA" id="ARBA00009809"/>
    </source>
</evidence>
<dbReference type="InterPro" id="IPR048913">
    <property type="entry name" value="BetaGal_gal-bd"/>
</dbReference>
<keyword evidence="4" id="KW-0378">Hydrolase</keyword>
<protein>
    <recommendedName>
        <fullName evidence="3">beta-galactosidase</fullName>
        <ecNumber evidence="3">3.2.1.23</ecNumber>
    </recommendedName>
</protein>
<feature type="domain" description="Beta-galactosidase galactose-binding" evidence="7">
    <location>
        <begin position="241"/>
        <end position="273"/>
    </location>
</feature>
<dbReference type="Proteomes" id="UP000288805">
    <property type="component" value="Unassembled WGS sequence"/>
</dbReference>
<proteinExistence type="inferred from homology"/>
<feature type="domain" description="Glycoside hydrolase 35 catalytic" evidence="6">
    <location>
        <begin position="59"/>
        <end position="108"/>
    </location>
</feature>
<gene>
    <name evidence="8" type="primary">BGAL11</name>
    <name evidence="8" type="ORF">CK203_066641</name>
</gene>
<evidence type="ECO:0000256" key="5">
    <source>
        <dbReference type="ARBA" id="ARBA00023295"/>
    </source>
</evidence>
<dbReference type="PANTHER" id="PTHR23421">
    <property type="entry name" value="BETA-GALACTOSIDASE RELATED"/>
    <property type="match status" value="1"/>
</dbReference>
<dbReference type="Pfam" id="PF01301">
    <property type="entry name" value="Glyco_hydro_35"/>
    <property type="match status" value="1"/>
</dbReference>
<dbReference type="AlphaFoldDB" id="A0A438EV84"/>
<comment type="catalytic activity">
    <reaction evidence="1">
        <text>Hydrolysis of terminal non-reducing beta-D-galactose residues in beta-D-galactosides.</text>
        <dbReference type="EC" id="3.2.1.23"/>
    </reaction>
</comment>
<evidence type="ECO:0000256" key="1">
    <source>
        <dbReference type="ARBA" id="ARBA00001412"/>
    </source>
</evidence>
<dbReference type="GO" id="GO:0004565">
    <property type="term" value="F:beta-galactosidase activity"/>
    <property type="evidence" value="ECO:0007669"/>
    <property type="project" value="UniProtKB-EC"/>
</dbReference>
<evidence type="ECO:0000256" key="3">
    <source>
        <dbReference type="ARBA" id="ARBA00012756"/>
    </source>
</evidence>
<organism evidence="8 9">
    <name type="scientific">Vitis vinifera</name>
    <name type="common">Grape</name>
    <dbReference type="NCBI Taxonomy" id="29760"/>
    <lineage>
        <taxon>Eukaryota</taxon>
        <taxon>Viridiplantae</taxon>
        <taxon>Streptophyta</taxon>
        <taxon>Embryophyta</taxon>
        <taxon>Tracheophyta</taxon>
        <taxon>Spermatophyta</taxon>
        <taxon>Magnoliopsida</taxon>
        <taxon>eudicotyledons</taxon>
        <taxon>Gunneridae</taxon>
        <taxon>Pentapetalae</taxon>
        <taxon>rosids</taxon>
        <taxon>Vitales</taxon>
        <taxon>Vitaceae</taxon>
        <taxon>Viteae</taxon>
        <taxon>Vitis</taxon>
    </lineage>
</organism>
<keyword evidence="5" id="KW-0326">Glycosidase</keyword>